<name>A0A7S4M430_9EUKA</name>
<dbReference type="PANTHER" id="PTHR45982:SF1">
    <property type="entry name" value="REGULATOR OF CHROMOSOME CONDENSATION"/>
    <property type="match status" value="1"/>
</dbReference>
<dbReference type="InterPro" id="IPR051553">
    <property type="entry name" value="Ran_GTPase-activating"/>
</dbReference>
<reference evidence="1" key="1">
    <citation type="submission" date="2021-01" db="EMBL/GenBank/DDBJ databases">
        <authorList>
            <person name="Corre E."/>
            <person name="Pelletier E."/>
            <person name="Niang G."/>
            <person name="Scheremetjew M."/>
            <person name="Finn R."/>
            <person name="Kale V."/>
            <person name="Holt S."/>
            <person name="Cochrane G."/>
            <person name="Meng A."/>
            <person name="Brown T."/>
            <person name="Cohen L."/>
        </authorList>
    </citation>
    <scope>NUCLEOTIDE SEQUENCE</scope>
    <source>
        <strain evidence="1">DIVA3 518/3/11/1/6</strain>
    </source>
</reference>
<dbReference type="AlphaFoldDB" id="A0A7S4M430"/>
<dbReference type="InterPro" id="IPR009091">
    <property type="entry name" value="RCC1/BLIP-II"/>
</dbReference>
<organism evidence="1">
    <name type="scientific">Vannella robusta</name>
    <dbReference type="NCBI Taxonomy" id="1487602"/>
    <lineage>
        <taxon>Eukaryota</taxon>
        <taxon>Amoebozoa</taxon>
        <taxon>Discosea</taxon>
        <taxon>Flabellinia</taxon>
        <taxon>Vannellidae</taxon>
        <taxon>Vannella</taxon>
    </lineage>
</organism>
<proteinExistence type="predicted"/>
<evidence type="ECO:0000313" key="1">
    <source>
        <dbReference type="EMBL" id="CAE2200088.1"/>
    </source>
</evidence>
<accession>A0A7S4M430</accession>
<dbReference type="PANTHER" id="PTHR45982">
    <property type="entry name" value="REGULATOR OF CHROMOSOME CONDENSATION"/>
    <property type="match status" value="1"/>
</dbReference>
<dbReference type="Gene3D" id="2.130.10.30">
    <property type="entry name" value="Regulator of chromosome condensation 1/beta-lactamase-inhibitor protein II"/>
    <property type="match status" value="2"/>
</dbReference>
<protein>
    <submittedName>
        <fullName evidence="1">Uncharacterized protein</fullName>
    </submittedName>
</protein>
<gene>
    <name evidence="1" type="ORF">VSP0166_LOCUS807</name>
</gene>
<dbReference type="SUPFAM" id="SSF50985">
    <property type="entry name" value="RCC1/BLIP-II"/>
    <property type="match status" value="2"/>
</dbReference>
<dbReference type="EMBL" id="HBKP01001141">
    <property type="protein sequence ID" value="CAE2200088.1"/>
    <property type="molecule type" value="Transcribed_RNA"/>
</dbReference>
<sequence>MCMLLDDDSCVWVWGINHVMFPLFKKRKDRFIQYTPVKLPLPKPLRKIIVQVAVGCSQFHLLDSEGSVWSSGCYKQHHSEKQIVKQDLPPMIRIEASNCISLYVDTEHICWVTSTMPFDGEEDPYPANCPFGSPKPLEGLPPMEDPSLSISLHCPGISLVEIDAGDIWVFGLGNLTGKREELGDQPIPVPLGNLGQASGQVRSLSSDGSTFYITDNLGEVWYYKKVWDFENLGKEDPLALTRIQGIPEMRKVVCAGLVTLYLDMENNVWVSGISRSGALGLGDVYQQGEPIVNPAFGKAVDIFACYNCSGCITEDRMIFVCGANSTSGALGLKSSINNVFSPVRIKKAPKPARKPEKCFTKSARSK</sequence>